<organism evidence="1 2">
    <name type="scientific">Mya arenaria</name>
    <name type="common">Soft-shell clam</name>
    <dbReference type="NCBI Taxonomy" id="6604"/>
    <lineage>
        <taxon>Eukaryota</taxon>
        <taxon>Metazoa</taxon>
        <taxon>Spiralia</taxon>
        <taxon>Lophotrochozoa</taxon>
        <taxon>Mollusca</taxon>
        <taxon>Bivalvia</taxon>
        <taxon>Autobranchia</taxon>
        <taxon>Heteroconchia</taxon>
        <taxon>Euheterodonta</taxon>
        <taxon>Imparidentia</taxon>
        <taxon>Neoheterodontei</taxon>
        <taxon>Myida</taxon>
        <taxon>Myoidea</taxon>
        <taxon>Myidae</taxon>
        <taxon>Mya</taxon>
    </lineage>
</organism>
<evidence type="ECO:0000313" key="2">
    <source>
        <dbReference type="Proteomes" id="UP001164746"/>
    </source>
</evidence>
<sequence>MDNETKKVIILKTVDKRETDRKSVAMEKVALKACLEDLLQNQVNITELVTDGHLGIAAMMNYCIGAKHWAFSTE</sequence>
<name>A0ABY7EBV2_MYAAR</name>
<gene>
    <name evidence="1" type="ORF">MAR_021735</name>
</gene>
<dbReference type="EMBL" id="CP111016">
    <property type="protein sequence ID" value="WAR06366.1"/>
    <property type="molecule type" value="Genomic_DNA"/>
</dbReference>
<reference evidence="1" key="1">
    <citation type="submission" date="2022-11" db="EMBL/GenBank/DDBJ databases">
        <title>Centuries of genome instability and evolution in soft-shell clam transmissible cancer (bioRxiv).</title>
        <authorList>
            <person name="Hart S.F.M."/>
            <person name="Yonemitsu M.A."/>
            <person name="Giersch R.M."/>
            <person name="Beal B.F."/>
            <person name="Arriagada G."/>
            <person name="Davis B.W."/>
            <person name="Ostrander E.A."/>
            <person name="Goff S.P."/>
            <person name="Metzger M.J."/>
        </authorList>
    </citation>
    <scope>NUCLEOTIDE SEQUENCE</scope>
    <source>
        <strain evidence="1">MELC-2E11</strain>
        <tissue evidence="1">Siphon/mantle</tissue>
    </source>
</reference>
<evidence type="ECO:0000313" key="1">
    <source>
        <dbReference type="EMBL" id="WAR06366.1"/>
    </source>
</evidence>
<dbReference type="Proteomes" id="UP001164746">
    <property type="component" value="Chromosome 5"/>
</dbReference>
<accession>A0ABY7EBV2</accession>
<protein>
    <submittedName>
        <fullName evidence="1">Uncharacterized protein</fullName>
    </submittedName>
</protein>
<keyword evidence="2" id="KW-1185">Reference proteome</keyword>
<proteinExistence type="predicted"/>